<dbReference type="OrthoDB" id="9789368at2"/>
<dbReference type="Pfam" id="PF02321">
    <property type="entry name" value="OEP"/>
    <property type="match status" value="2"/>
</dbReference>
<dbReference type="Gene3D" id="1.20.1600.10">
    <property type="entry name" value="Outer membrane efflux proteins (OEP)"/>
    <property type="match status" value="1"/>
</dbReference>
<keyword evidence="11" id="KW-1185">Reference proteome</keyword>
<dbReference type="InterPro" id="IPR010130">
    <property type="entry name" value="T1SS_OMP_TolC"/>
</dbReference>
<feature type="chain" id="PRO_5011624200" evidence="9">
    <location>
        <begin position="25"/>
        <end position="471"/>
    </location>
</feature>
<organism evidence="10 11">
    <name type="scientific">Albimonas pacifica</name>
    <dbReference type="NCBI Taxonomy" id="1114924"/>
    <lineage>
        <taxon>Bacteria</taxon>
        <taxon>Pseudomonadati</taxon>
        <taxon>Pseudomonadota</taxon>
        <taxon>Alphaproteobacteria</taxon>
        <taxon>Rhodobacterales</taxon>
        <taxon>Paracoccaceae</taxon>
        <taxon>Albimonas</taxon>
    </lineage>
</organism>
<dbReference type="PANTHER" id="PTHR30026">
    <property type="entry name" value="OUTER MEMBRANE PROTEIN TOLC"/>
    <property type="match status" value="1"/>
</dbReference>
<keyword evidence="4" id="KW-1134">Transmembrane beta strand</keyword>
<keyword evidence="3" id="KW-0813">Transport</keyword>
<feature type="region of interest" description="Disordered" evidence="8">
    <location>
        <begin position="451"/>
        <end position="471"/>
    </location>
</feature>
<evidence type="ECO:0000313" key="10">
    <source>
        <dbReference type="EMBL" id="SFI29525.1"/>
    </source>
</evidence>
<comment type="similarity">
    <text evidence="2">Belongs to the outer membrane factor (OMF) (TC 1.B.17) family.</text>
</comment>
<evidence type="ECO:0000256" key="2">
    <source>
        <dbReference type="ARBA" id="ARBA00007613"/>
    </source>
</evidence>
<keyword evidence="5" id="KW-0812">Transmembrane</keyword>
<dbReference type="InterPro" id="IPR003423">
    <property type="entry name" value="OMP_efflux"/>
</dbReference>
<dbReference type="NCBIfam" id="TIGR01844">
    <property type="entry name" value="type_I_sec_TolC"/>
    <property type="match status" value="1"/>
</dbReference>
<dbReference type="STRING" id="1114924.SAMN05216258_105455"/>
<evidence type="ECO:0000256" key="1">
    <source>
        <dbReference type="ARBA" id="ARBA00004442"/>
    </source>
</evidence>
<evidence type="ECO:0000313" key="11">
    <source>
        <dbReference type="Proteomes" id="UP000199377"/>
    </source>
</evidence>
<dbReference type="GO" id="GO:0015562">
    <property type="term" value="F:efflux transmembrane transporter activity"/>
    <property type="evidence" value="ECO:0007669"/>
    <property type="project" value="InterPro"/>
</dbReference>
<dbReference type="GO" id="GO:0009279">
    <property type="term" value="C:cell outer membrane"/>
    <property type="evidence" value="ECO:0007669"/>
    <property type="project" value="UniProtKB-SubCell"/>
</dbReference>
<evidence type="ECO:0000256" key="6">
    <source>
        <dbReference type="ARBA" id="ARBA00023136"/>
    </source>
</evidence>
<evidence type="ECO:0000256" key="5">
    <source>
        <dbReference type="ARBA" id="ARBA00022692"/>
    </source>
</evidence>
<dbReference type="GO" id="GO:0015288">
    <property type="term" value="F:porin activity"/>
    <property type="evidence" value="ECO:0007669"/>
    <property type="project" value="TreeGrafter"/>
</dbReference>
<reference evidence="10 11" key="1">
    <citation type="submission" date="2016-10" db="EMBL/GenBank/DDBJ databases">
        <authorList>
            <person name="de Groot N.N."/>
        </authorList>
    </citation>
    <scope>NUCLEOTIDE SEQUENCE [LARGE SCALE GENOMIC DNA]</scope>
    <source>
        <strain evidence="10 11">CGMCC 1.11030</strain>
    </source>
</reference>
<dbReference type="GO" id="GO:1990281">
    <property type="term" value="C:efflux pump complex"/>
    <property type="evidence" value="ECO:0007669"/>
    <property type="project" value="TreeGrafter"/>
</dbReference>
<proteinExistence type="inferred from homology"/>
<comment type="subcellular location">
    <subcellularLocation>
        <location evidence="1">Cell outer membrane</location>
    </subcellularLocation>
</comment>
<name>A0A1I3H176_9RHOB</name>
<dbReference type="SUPFAM" id="SSF56954">
    <property type="entry name" value="Outer membrane efflux proteins (OEP)"/>
    <property type="match status" value="1"/>
</dbReference>
<evidence type="ECO:0000256" key="3">
    <source>
        <dbReference type="ARBA" id="ARBA00022448"/>
    </source>
</evidence>
<feature type="signal peptide" evidence="9">
    <location>
        <begin position="1"/>
        <end position="24"/>
    </location>
</feature>
<keyword evidence="9" id="KW-0732">Signal</keyword>
<evidence type="ECO:0000256" key="9">
    <source>
        <dbReference type="SAM" id="SignalP"/>
    </source>
</evidence>
<dbReference type="PANTHER" id="PTHR30026:SF22">
    <property type="entry name" value="OUTER MEMBRANE EFFLUX PROTEIN"/>
    <property type="match status" value="1"/>
</dbReference>
<evidence type="ECO:0000256" key="8">
    <source>
        <dbReference type="SAM" id="MobiDB-lite"/>
    </source>
</evidence>
<accession>A0A1I3H176</accession>
<dbReference type="EMBL" id="FOQH01000005">
    <property type="protein sequence ID" value="SFI29525.1"/>
    <property type="molecule type" value="Genomic_DNA"/>
</dbReference>
<sequence length="471" mass="50002">MTSKPFGLATALCALLALAGPSQAESLADAMAKAYANHPGLAAQRAALRGLDEAEFQARAQAWGTVNLQADYGWQNTDTRRSLAAPRSRDDTDPFDLGLQGSIPIYSGGQIENSSEAALQAVRSGRSSLTSAEQNVLLAAVTAFEDVRRDIALVGVARSNVRVIGEQLKAAQDRFEVGEVTRTDVAQAESRLAASRSTLAAIVGQLARSRQAYLAAVGEAADELDTPPPLPPLPESEQAAIALAEAQHPDLIAARFNAREAESQVKVAIGRRLPQVSINGSAGYSDSSVFIDEVQSATDSNAVSVGVTASMPLWTGGRNASAVRQAQANLARAMALIQDTGRTVRQTVSNSWSGLDVARASITAARQQIRAAQIAFDGVREEATLGARTTLNVLDAEQELASARADLISAQRDEYVAGYNLLASVGALTVSHLGLDVTPYDPDEYRTDVVAENPYDYPRGEETQWSKPYRP</sequence>
<keyword evidence="7" id="KW-0998">Cell outer membrane</keyword>
<gene>
    <name evidence="10" type="ORF">SAMN05216258_105455</name>
</gene>
<keyword evidence="6" id="KW-0472">Membrane</keyword>
<protein>
    <submittedName>
        <fullName evidence="10">Outer membrane protein</fullName>
    </submittedName>
</protein>
<evidence type="ECO:0000256" key="7">
    <source>
        <dbReference type="ARBA" id="ARBA00023237"/>
    </source>
</evidence>
<dbReference type="RefSeq" id="WP_092860261.1">
    <property type="nucleotide sequence ID" value="NZ_FOQH01000005.1"/>
</dbReference>
<evidence type="ECO:0000256" key="4">
    <source>
        <dbReference type="ARBA" id="ARBA00022452"/>
    </source>
</evidence>
<dbReference type="InterPro" id="IPR051906">
    <property type="entry name" value="TolC-like"/>
</dbReference>
<dbReference type="AlphaFoldDB" id="A0A1I3H176"/>
<dbReference type="Proteomes" id="UP000199377">
    <property type="component" value="Unassembled WGS sequence"/>
</dbReference>